<feature type="compositionally biased region" description="Pro residues" evidence="1">
    <location>
        <begin position="106"/>
        <end position="115"/>
    </location>
</feature>
<evidence type="ECO:0000256" key="1">
    <source>
        <dbReference type="SAM" id="MobiDB-lite"/>
    </source>
</evidence>
<gene>
    <name evidence="2" type="ORF">MRATA1EN1_LOCUS29112</name>
</gene>
<organism evidence="2 3">
    <name type="scientific">Rangifer tarandus platyrhynchus</name>
    <name type="common">Svalbard reindeer</name>
    <dbReference type="NCBI Taxonomy" id="3082113"/>
    <lineage>
        <taxon>Eukaryota</taxon>
        <taxon>Metazoa</taxon>
        <taxon>Chordata</taxon>
        <taxon>Craniata</taxon>
        <taxon>Vertebrata</taxon>
        <taxon>Euteleostomi</taxon>
        <taxon>Mammalia</taxon>
        <taxon>Eutheria</taxon>
        <taxon>Laurasiatheria</taxon>
        <taxon>Artiodactyla</taxon>
        <taxon>Ruminantia</taxon>
        <taxon>Pecora</taxon>
        <taxon>Cervidae</taxon>
        <taxon>Odocoileinae</taxon>
        <taxon>Rangifer</taxon>
    </lineage>
</organism>
<evidence type="ECO:0000313" key="3">
    <source>
        <dbReference type="Proteomes" id="UP001176941"/>
    </source>
</evidence>
<feature type="region of interest" description="Disordered" evidence="1">
    <location>
        <begin position="1"/>
        <end position="66"/>
    </location>
</feature>
<name>A0ABN9A1M8_RANTA</name>
<feature type="compositionally biased region" description="Low complexity" evidence="1">
    <location>
        <begin position="204"/>
        <end position="233"/>
    </location>
</feature>
<dbReference type="Proteomes" id="UP001176941">
    <property type="component" value="Chromosome X"/>
</dbReference>
<feature type="compositionally biased region" description="Low complexity" evidence="1">
    <location>
        <begin position="241"/>
        <end position="260"/>
    </location>
</feature>
<feature type="compositionally biased region" description="Gly residues" evidence="1">
    <location>
        <begin position="267"/>
        <end position="279"/>
    </location>
</feature>
<accession>A0ABN9A1M8</accession>
<feature type="region of interest" description="Disordered" evidence="1">
    <location>
        <begin position="80"/>
        <end position="335"/>
    </location>
</feature>
<feature type="compositionally biased region" description="Pro residues" evidence="1">
    <location>
        <begin position="193"/>
        <end position="203"/>
    </location>
</feature>
<keyword evidence="3" id="KW-1185">Reference proteome</keyword>
<protein>
    <submittedName>
        <fullName evidence="2">Uncharacterized protein</fullName>
    </submittedName>
</protein>
<dbReference type="EMBL" id="OX460343">
    <property type="protein sequence ID" value="CAI9180150.1"/>
    <property type="molecule type" value="Genomic_DNA"/>
</dbReference>
<sequence length="335" mass="34603">MEASVPSAEAQKKSSFKSSPGDSTVQSGWRPTGRTSSRRPDVSQRFQDSGLERGRQTPGRSSSSLSGLSFFICTMGDGQDCQGPSSWKSSLLGRGSAPPRSSKPAPLGPHPPSPLAFPVSSPLGARPGVPEDAARFAATPARALPGWGPGCGRTKPPALTSGPPLGAAGPQCRRSRAALPPRPGVITSRQPRSPTPPVRPRTCPPDLQTCAAGCVRPPGARAPAARTSRPSPAMGKTTRWPLAPATASRPRSRSGGASWGHLPDPGRFGGGWRWEGRGAGVPNAQVRVPAPSRGRPHSGCAPHPGRATRRRGRAGPPRRGARGGGRSVPVCGLLL</sequence>
<feature type="compositionally biased region" description="Polar residues" evidence="1">
    <location>
        <begin position="16"/>
        <end position="35"/>
    </location>
</feature>
<evidence type="ECO:0000313" key="2">
    <source>
        <dbReference type="EMBL" id="CAI9180150.1"/>
    </source>
</evidence>
<proteinExistence type="predicted"/>
<reference evidence="2" key="1">
    <citation type="submission" date="2023-04" db="EMBL/GenBank/DDBJ databases">
        <authorList>
            <consortium name="ELIXIR-Norway"/>
        </authorList>
    </citation>
    <scope>NUCLEOTIDE SEQUENCE [LARGE SCALE GENOMIC DNA]</scope>
</reference>